<reference evidence="2 3" key="1">
    <citation type="submission" date="2024-08" db="EMBL/GenBank/DDBJ databases">
        <authorList>
            <person name="Cucini C."/>
            <person name="Frati F."/>
        </authorList>
    </citation>
    <scope>NUCLEOTIDE SEQUENCE [LARGE SCALE GENOMIC DNA]</scope>
</reference>
<accession>A0ABP1RA10</accession>
<feature type="compositionally biased region" description="Basic residues" evidence="1">
    <location>
        <begin position="250"/>
        <end position="259"/>
    </location>
</feature>
<protein>
    <submittedName>
        <fullName evidence="2">Uncharacterized protein</fullName>
    </submittedName>
</protein>
<name>A0ABP1RA10_9HEXA</name>
<feature type="compositionally biased region" description="Basic and acidic residues" evidence="1">
    <location>
        <begin position="328"/>
        <end position="337"/>
    </location>
</feature>
<feature type="compositionally biased region" description="Polar residues" evidence="1">
    <location>
        <begin position="228"/>
        <end position="246"/>
    </location>
</feature>
<feature type="compositionally biased region" description="Polar residues" evidence="1">
    <location>
        <begin position="266"/>
        <end position="279"/>
    </location>
</feature>
<evidence type="ECO:0000256" key="1">
    <source>
        <dbReference type="SAM" id="MobiDB-lite"/>
    </source>
</evidence>
<feature type="compositionally biased region" description="Basic and acidic residues" evidence="1">
    <location>
        <begin position="294"/>
        <end position="303"/>
    </location>
</feature>
<sequence length="337" mass="37431">MVEGYRGHQVTIMSDLHSEILQGSCDYILNGEGEELHSVLKHEVGVVQGARCLKTVQDDPNWIEYSEADGYGDTGTKMVKIEERILKTTSGNNEVGVGPGGRQSKARSRAPTGDQNTPGGDGGADWNSNRKFQRTGKKDSTFGGAGARKRPLRQSSTSEPDSAWSLQVIDSSEQIVSSSAEVSTGIDDNDRKRKLKRHEKSENDEQTTNRGKTFKLNEQGKVPADEIFSSSTSLVQDHQKKSYGNESSSRRKKSKRKHDHVIETSDIFSIPTSSVSQSFEGKVRTGKSVQIEGPGERESESKNPAKNMQVKEYHRRSSNRKKLKSRKTSPEVEDFRR</sequence>
<dbReference type="EMBL" id="CAXLJM020000064">
    <property type="protein sequence ID" value="CAL8120656.1"/>
    <property type="molecule type" value="Genomic_DNA"/>
</dbReference>
<evidence type="ECO:0000313" key="2">
    <source>
        <dbReference type="EMBL" id="CAL8120656.1"/>
    </source>
</evidence>
<dbReference type="Proteomes" id="UP001642540">
    <property type="component" value="Unassembled WGS sequence"/>
</dbReference>
<comment type="caution">
    <text evidence="2">The sequence shown here is derived from an EMBL/GenBank/DDBJ whole genome shotgun (WGS) entry which is preliminary data.</text>
</comment>
<feature type="compositionally biased region" description="Basic residues" evidence="1">
    <location>
        <begin position="313"/>
        <end position="327"/>
    </location>
</feature>
<feature type="region of interest" description="Disordered" evidence="1">
    <location>
        <begin position="90"/>
        <end position="337"/>
    </location>
</feature>
<feature type="compositionally biased region" description="Polar residues" evidence="1">
    <location>
        <begin position="153"/>
        <end position="182"/>
    </location>
</feature>
<proteinExistence type="predicted"/>
<keyword evidence="3" id="KW-1185">Reference proteome</keyword>
<evidence type="ECO:0000313" key="3">
    <source>
        <dbReference type="Proteomes" id="UP001642540"/>
    </source>
</evidence>
<gene>
    <name evidence="2" type="ORF">ODALV1_LOCUS19044</name>
</gene>
<organism evidence="2 3">
    <name type="scientific">Orchesella dallaii</name>
    <dbReference type="NCBI Taxonomy" id="48710"/>
    <lineage>
        <taxon>Eukaryota</taxon>
        <taxon>Metazoa</taxon>
        <taxon>Ecdysozoa</taxon>
        <taxon>Arthropoda</taxon>
        <taxon>Hexapoda</taxon>
        <taxon>Collembola</taxon>
        <taxon>Entomobryomorpha</taxon>
        <taxon>Entomobryoidea</taxon>
        <taxon>Orchesellidae</taxon>
        <taxon>Orchesellinae</taxon>
        <taxon>Orchesella</taxon>
    </lineage>
</organism>